<evidence type="ECO:0000256" key="5">
    <source>
        <dbReference type="ARBA" id="ARBA00022989"/>
    </source>
</evidence>
<name>A0A8S3U0A4_MYTED</name>
<proteinExistence type="predicted"/>
<organism evidence="14 15">
    <name type="scientific">Mytilus edulis</name>
    <name type="common">Blue mussel</name>
    <dbReference type="NCBI Taxonomy" id="6550"/>
    <lineage>
        <taxon>Eukaryota</taxon>
        <taxon>Metazoa</taxon>
        <taxon>Spiralia</taxon>
        <taxon>Lophotrochozoa</taxon>
        <taxon>Mollusca</taxon>
        <taxon>Bivalvia</taxon>
        <taxon>Autobranchia</taxon>
        <taxon>Pteriomorphia</taxon>
        <taxon>Mytilida</taxon>
        <taxon>Mytiloidea</taxon>
        <taxon>Mytilidae</taxon>
        <taxon>Mytilinae</taxon>
        <taxon>Mytilus</taxon>
    </lineage>
</organism>
<dbReference type="GO" id="GO:0030368">
    <property type="term" value="F:interleukin-17 receptor activity"/>
    <property type="evidence" value="ECO:0007669"/>
    <property type="project" value="InterPro"/>
</dbReference>
<dbReference type="GO" id="GO:0005886">
    <property type="term" value="C:plasma membrane"/>
    <property type="evidence" value="ECO:0007669"/>
    <property type="project" value="UniProtKB-SubCell"/>
</dbReference>
<keyword evidence="6 10" id="KW-0472">Membrane</keyword>
<dbReference type="InterPro" id="IPR039465">
    <property type="entry name" value="IL-17_rcpt-like"/>
</dbReference>
<evidence type="ECO:0000256" key="2">
    <source>
        <dbReference type="ARBA" id="ARBA00022475"/>
    </source>
</evidence>
<feature type="compositionally biased region" description="Basic and acidic residues" evidence="9">
    <location>
        <begin position="637"/>
        <end position="654"/>
    </location>
</feature>
<accession>A0A8S3U0A4</accession>
<feature type="chain" id="PRO_5035784264" description="SEFIR domain-containing protein" evidence="11">
    <location>
        <begin position="18"/>
        <end position="762"/>
    </location>
</feature>
<evidence type="ECO:0000256" key="11">
    <source>
        <dbReference type="SAM" id="SignalP"/>
    </source>
</evidence>
<feature type="transmembrane region" description="Helical" evidence="10">
    <location>
        <begin position="337"/>
        <end position="359"/>
    </location>
</feature>
<keyword evidence="2" id="KW-1003">Cell membrane</keyword>
<dbReference type="Gene3D" id="3.40.50.11530">
    <property type="match status" value="1"/>
</dbReference>
<feature type="compositionally biased region" description="Polar residues" evidence="9">
    <location>
        <begin position="676"/>
        <end position="696"/>
    </location>
</feature>
<evidence type="ECO:0000256" key="8">
    <source>
        <dbReference type="ARBA" id="ARBA00023180"/>
    </source>
</evidence>
<sequence length="762" mass="86640">MSLYIYYLIVIWITCEAEFKNKPCYSEAGIGCDVSYSTKQDCASLSANFPELYQREDGLYPDKPSLFDLIPIEEKWTSSGKQYMYPGVNVTFKVPPNASFKTVKGFELIGRTTNPDETRCFVFSFNGSLLNASTKDVKIQFKIWAIIVQIETFFDFEVFSLPKPPENELDGMSITKTVTMNPRFDLSKPSADWITTISFYPSSIDKLIYIRFVEPPQQYNFTQFVIKLWELDQSNNDVKVVKDVTISQYEYYFHDVPPGRYKVKVEPKSTFQECFCLNSNGLCVSCARTTTRPIIIENSTTNTVTGPDTSFPTSTNTLSPVVGGSDGGTDSPNAEKVVAVVFGIILGLLLVGILAFIAYSNRRKKHDSEKIETDPFEDNAPPTSYLTIEPTFDQTGSTENAYHINPEDLVKIPTVYIVCAEDHQYHVNAVEAFARFLDSHCQCKVVYAPWCLHEYLDGKFRWVINTIEKADFVVIVNSELSYHQFKSWKNKGDKLWKSPDGSQTFDLYMSSVSQITKRILNVNNHFKCIIVHFNYTANEFSLDELCTGAEYQIPKHIHELMCQIHQMDNRRAGYDNIGFFADLIGSTADGQHLSTCINWAANFEKQNPSWFNEYFENGEQFDSGISSPSNSLGGETVIKRSSDGSADGHVRDPHQTSSPKYNLRVCRSRQNSFEDNNFVDNFSEQTQRTSDPSSDDFTFKPPSDIEDEDILSQQLRQEIYDLNRRALESQYQNDIAPPYHPSIVFRGMSQEEEIQSLGGQSV</sequence>
<gene>
    <name evidence="14" type="ORF">MEDL_51977</name>
</gene>
<comment type="caution">
    <text evidence="14">The sequence shown here is derived from an EMBL/GenBank/DDBJ whole genome shotgun (WGS) entry which is preliminary data.</text>
</comment>
<evidence type="ECO:0000256" key="9">
    <source>
        <dbReference type="SAM" id="MobiDB-lite"/>
    </source>
</evidence>
<dbReference type="EMBL" id="CAJPWZ010002530">
    <property type="protein sequence ID" value="CAG2239624.1"/>
    <property type="molecule type" value="Genomic_DNA"/>
</dbReference>
<evidence type="ECO:0000256" key="6">
    <source>
        <dbReference type="ARBA" id="ARBA00023136"/>
    </source>
</evidence>
<dbReference type="Proteomes" id="UP000683360">
    <property type="component" value="Unassembled WGS sequence"/>
</dbReference>
<evidence type="ECO:0000313" key="14">
    <source>
        <dbReference type="EMBL" id="CAG2239624.1"/>
    </source>
</evidence>
<evidence type="ECO:0000256" key="1">
    <source>
        <dbReference type="ARBA" id="ARBA00004251"/>
    </source>
</evidence>
<keyword evidence="7" id="KW-0675">Receptor</keyword>
<dbReference type="InterPro" id="IPR013568">
    <property type="entry name" value="SEFIR_dom"/>
</dbReference>
<dbReference type="PANTHER" id="PTHR15583:SF7">
    <property type="entry name" value="INTERLEUKIN CYTOKINE RECEPTOR-RELATED PROTEIN 2"/>
    <property type="match status" value="1"/>
</dbReference>
<dbReference type="Pfam" id="PF23608">
    <property type="entry name" value="Ig_ILCR1"/>
    <property type="match status" value="1"/>
</dbReference>
<dbReference type="InterPro" id="IPR038683">
    <property type="entry name" value="IL17RA/B_FnIII-like_1_sf"/>
</dbReference>
<dbReference type="InterPro" id="IPR057066">
    <property type="entry name" value="Ig_ILCR1"/>
</dbReference>
<feature type="region of interest" description="Disordered" evidence="9">
    <location>
        <begin position="676"/>
        <end position="704"/>
    </location>
</feature>
<keyword evidence="15" id="KW-1185">Reference proteome</keyword>
<evidence type="ECO:0000259" key="13">
    <source>
        <dbReference type="Pfam" id="PF23608"/>
    </source>
</evidence>
<feature type="signal peptide" evidence="11">
    <location>
        <begin position="1"/>
        <end position="17"/>
    </location>
</feature>
<evidence type="ECO:0000256" key="3">
    <source>
        <dbReference type="ARBA" id="ARBA00022692"/>
    </source>
</evidence>
<dbReference type="AlphaFoldDB" id="A0A8S3U0A4"/>
<keyword evidence="3 10" id="KW-0812">Transmembrane</keyword>
<feature type="domain" description="SEFIR" evidence="12">
    <location>
        <begin position="414"/>
        <end position="562"/>
    </location>
</feature>
<keyword evidence="4 11" id="KW-0732">Signal</keyword>
<keyword evidence="5 10" id="KW-1133">Transmembrane helix</keyword>
<dbReference type="OrthoDB" id="6099467at2759"/>
<keyword evidence="8" id="KW-0325">Glycoprotein</keyword>
<evidence type="ECO:0000256" key="4">
    <source>
        <dbReference type="ARBA" id="ARBA00022729"/>
    </source>
</evidence>
<evidence type="ECO:0000256" key="7">
    <source>
        <dbReference type="ARBA" id="ARBA00023170"/>
    </source>
</evidence>
<protein>
    <recommendedName>
        <fullName evidence="16">SEFIR domain-containing protein</fullName>
    </recommendedName>
</protein>
<reference evidence="14" key="1">
    <citation type="submission" date="2021-03" db="EMBL/GenBank/DDBJ databases">
        <authorList>
            <person name="Bekaert M."/>
        </authorList>
    </citation>
    <scope>NUCLEOTIDE SEQUENCE</scope>
</reference>
<feature type="region of interest" description="Disordered" evidence="9">
    <location>
        <begin position="625"/>
        <end position="662"/>
    </location>
</feature>
<dbReference type="Pfam" id="PF08357">
    <property type="entry name" value="SEFIR"/>
    <property type="match status" value="1"/>
</dbReference>
<dbReference type="PANTHER" id="PTHR15583">
    <property type="entry name" value="INTERLEUKIN-17 RECEPTOR"/>
    <property type="match status" value="1"/>
</dbReference>
<dbReference type="Gene3D" id="2.60.40.2160">
    <property type="entry name" value="Interleukin-17 receptor A/B, fibronectin-III-like domain 1"/>
    <property type="match status" value="1"/>
</dbReference>
<evidence type="ECO:0000313" key="15">
    <source>
        <dbReference type="Proteomes" id="UP000683360"/>
    </source>
</evidence>
<evidence type="ECO:0000259" key="12">
    <source>
        <dbReference type="Pfam" id="PF08357"/>
    </source>
</evidence>
<evidence type="ECO:0008006" key="16">
    <source>
        <dbReference type="Google" id="ProtNLM"/>
    </source>
</evidence>
<evidence type="ECO:0000256" key="10">
    <source>
        <dbReference type="SAM" id="Phobius"/>
    </source>
</evidence>
<comment type="subcellular location">
    <subcellularLocation>
        <location evidence="1">Cell membrane</location>
        <topology evidence="1">Single-pass type I membrane protein</topology>
    </subcellularLocation>
</comment>
<feature type="domain" description="ILCR1 Ig-like" evidence="13">
    <location>
        <begin position="191"/>
        <end position="293"/>
    </location>
</feature>